<gene>
    <name evidence="1" type="ORF">S01H4_22597</name>
</gene>
<protein>
    <submittedName>
        <fullName evidence="1">Uncharacterized protein</fullName>
    </submittedName>
</protein>
<evidence type="ECO:0000313" key="1">
    <source>
        <dbReference type="EMBL" id="GAG88424.1"/>
    </source>
</evidence>
<name>X1AYV4_9ZZZZ</name>
<organism evidence="1">
    <name type="scientific">marine sediment metagenome</name>
    <dbReference type="NCBI Taxonomy" id="412755"/>
    <lineage>
        <taxon>unclassified sequences</taxon>
        <taxon>metagenomes</taxon>
        <taxon>ecological metagenomes</taxon>
    </lineage>
</organism>
<reference evidence="1" key="1">
    <citation type="journal article" date="2014" name="Front. Microbiol.">
        <title>High frequency of phylogenetically diverse reductive dehalogenase-homologous genes in deep subseafloor sedimentary metagenomes.</title>
        <authorList>
            <person name="Kawai M."/>
            <person name="Futagami T."/>
            <person name="Toyoda A."/>
            <person name="Takaki Y."/>
            <person name="Nishi S."/>
            <person name="Hori S."/>
            <person name="Arai W."/>
            <person name="Tsubouchi T."/>
            <person name="Morono Y."/>
            <person name="Uchiyama I."/>
            <person name="Ito T."/>
            <person name="Fujiyama A."/>
            <person name="Inagaki F."/>
            <person name="Takami H."/>
        </authorList>
    </citation>
    <scope>NUCLEOTIDE SEQUENCE</scope>
    <source>
        <strain evidence="1">Expedition CK06-06</strain>
    </source>
</reference>
<accession>X1AYV4</accession>
<sequence length="144" mass="16970">MIIRINSVESTIEIFYKNYVHLHGFLKLNAEDHSNNKLYTIIVQIISEQTISDYIFTRQKLKNVKITKYIEAELESELLYVIQGRPILCIEKDKNTKEVKSHVTNVFFLIEDLMENKTLQPVHSSSYRSHSFFVMPSWRTITIS</sequence>
<proteinExistence type="predicted"/>
<comment type="caution">
    <text evidence="1">The sequence shown here is derived from an EMBL/GenBank/DDBJ whole genome shotgun (WGS) entry which is preliminary data.</text>
</comment>
<dbReference type="EMBL" id="BART01010379">
    <property type="protein sequence ID" value="GAG88424.1"/>
    <property type="molecule type" value="Genomic_DNA"/>
</dbReference>
<dbReference type="AlphaFoldDB" id="X1AYV4"/>